<reference evidence="5" key="1">
    <citation type="journal article" date="2019" name="Int. J. Syst. Evol. Microbiol.">
        <title>The Global Catalogue of Microorganisms (GCM) 10K type strain sequencing project: providing services to taxonomists for standard genome sequencing and annotation.</title>
        <authorList>
            <consortium name="The Broad Institute Genomics Platform"/>
            <consortium name="The Broad Institute Genome Sequencing Center for Infectious Disease"/>
            <person name="Wu L."/>
            <person name="Ma J."/>
        </authorList>
    </citation>
    <scope>NUCLEOTIDE SEQUENCE [LARGE SCALE GENOMIC DNA]</scope>
    <source>
        <strain evidence="5">SYNS20</strain>
    </source>
</reference>
<organism evidence="4 5">
    <name type="scientific">Streptomyces monticola</name>
    <dbReference type="NCBI Taxonomy" id="2666263"/>
    <lineage>
        <taxon>Bacteria</taxon>
        <taxon>Bacillati</taxon>
        <taxon>Actinomycetota</taxon>
        <taxon>Actinomycetes</taxon>
        <taxon>Kitasatosporales</taxon>
        <taxon>Streptomycetaceae</taxon>
        <taxon>Streptomyces</taxon>
    </lineage>
</organism>
<dbReference type="SUPFAM" id="SSF56801">
    <property type="entry name" value="Acetyl-CoA synthetase-like"/>
    <property type="match status" value="1"/>
</dbReference>
<evidence type="ECO:0000259" key="2">
    <source>
        <dbReference type="Pfam" id="PF00501"/>
    </source>
</evidence>
<evidence type="ECO:0000259" key="3">
    <source>
        <dbReference type="Pfam" id="PF14535"/>
    </source>
</evidence>
<dbReference type="PANTHER" id="PTHR22754:SF32">
    <property type="entry name" value="DISCO-INTERACTING PROTEIN 2"/>
    <property type="match status" value="1"/>
</dbReference>
<evidence type="ECO:0000256" key="1">
    <source>
        <dbReference type="ARBA" id="ARBA00006432"/>
    </source>
</evidence>
<name>A0ABW2JDT2_9ACTN</name>
<dbReference type="Proteomes" id="UP001596523">
    <property type="component" value="Unassembled WGS sequence"/>
</dbReference>
<dbReference type="RefSeq" id="WP_381828155.1">
    <property type="nucleotide sequence ID" value="NZ_JBHTCF010000002.1"/>
</dbReference>
<dbReference type="InterPro" id="IPR028154">
    <property type="entry name" value="AMP-dep_Lig_C"/>
</dbReference>
<comment type="similarity">
    <text evidence="1">Belongs to the ATP-dependent AMP-binding enzyme family.</text>
</comment>
<dbReference type="Pfam" id="PF14535">
    <property type="entry name" value="AMP-binding_C_2"/>
    <property type="match status" value="1"/>
</dbReference>
<proteinExistence type="inferred from homology"/>
<dbReference type="PANTHER" id="PTHR22754">
    <property type="entry name" value="DISCO-INTERACTING PROTEIN 2 DIP2 -RELATED"/>
    <property type="match status" value="1"/>
</dbReference>
<dbReference type="Pfam" id="PF00501">
    <property type="entry name" value="AMP-binding"/>
    <property type="match status" value="1"/>
</dbReference>
<dbReference type="Gene3D" id="3.30.300.30">
    <property type="match status" value="1"/>
</dbReference>
<evidence type="ECO:0000313" key="4">
    <source>
        <dbReference type="EMBL" id="MFC7304198.1"/>
    </source>
</evidence>
<dbReference type="Gene3D" id="3.40.50.12780">
    <property type="entry name" value="N-terminal domain of ligase-like"/>
    <property type="match status" value="1"/>
</dbReference>
<feature type="domain" description="AMP-dependent ligase C-terminal" evidence="3">
    <location>
        <begin position="452"/>
        <end position="544"/>
    </location>
</feature>
<dbReference type="InterPro" id="IPR045851">
    <property type="entry name" value="AMP-bd_C_sf"/>
</dbReference>
<feature type="domain" description="AMP-dependent synthetase/ligase" evidence="2">
    <location>
        <begin position="13"/>
        <end position="410"/>
    </location>
</feature>
<comment type="caution">
    <text evidence="4">The sequence shown here is derived from an EMBL/GenBank/DDBJ whole genome shotgun (WGS) entry which is preliminary data.</text>
</comment>
<dbReference type="InterPro" id="IPR042099">
    <property type="entry name" value="ANL_N_sf"/>
</dbReference>
<protein>
    <submittedName>
        <fullName evidence="4">AMP-binding protein</fullName>
    </submittedName>
</protein>
<dbReference type="InterPro" id="IPR000873">
    <property type="entry name" value="AMP-dep_synth/lig_dom"/>
</dbReference>
<accession>A0ABW2JDT2</accession>
<sequence length="555" mass="59196">MTELAETLHTSLDETARRLPDTPVEFRLDRSERRQLTARELVDRSRTGAAALLAAGARPADRVGLLCLNEPDFLVGLFSAVRLGCAVCPLPLPTGLRDIDGYLARIGRVAEVAGMSHLVLSASFDRFADALCAALPGVTVVPADALAAGSGDVQLPVVAPDAPAIVQFTSGSTAAPKGVVLSHRNVLACVEAMCLAIEVGPRDSYGMWLPLFHDMGLFSTLGAVYSGIPAMLWQPTAFVKKPGQWLREFAESRATISAGPNFGYDYLTAAVSDEEAAEMDLRHWRVAFNGAETIRHSSVSAFLRRFAHAGLREGTLMSVYGLAEATLSVTFPPLGRAPRWDWVDRDRLAGQGLAVPARPGLRGTRAVASVGRPVKGMEVLVAEPGSTVPLPDATVGEIHIRGASVTSGYLTADGDSGAATEDGWLPTGDLGYWRDGELHITGRHKEMITVRGANFYPQDVEDLAQSVPGVYKQRCVAYVDGAADGDERIVLAAESGMADENACRELERELRRRIVAELGLEAVTVHVVAPRTLPRTTSGKFQRLAAKDALAAASA</sequence>
<dbReference type="EMBL" id="JBHTCF010000002">
    <property type="protein sequence ID" value="MFC7304198.1"/>
    <property type="molecule type" value="Genomic_DNA"/>
</dbReference>
<evidence type="ECO:0000313" key="5">
    <source>
        <dbReference type="Proteomes" id="UP001596523"/>
    </source>
</evidence>
<keyword evidence="5" id="KW-1185">Reference proteome</keyword>
<gene>
    <name evidence="4" type="ORF">ACFQVC_08240</name>
</gene>